<feature type="compositionally biased region" description="Low complexity" evidence="4">
    <location>
        <begin position="44"/>
        <end position="70"/>
    </location>
</feature>
<dbReference type="InterPro" id="IPR024957">
    <property type="entry name" value="Cep57_MT-bd_dom"/>
</dbReference>
<organism evidence="6 7">
    <name type="scientific">Cadophora malorum</name>
    <dbReference type="NCBI Taxonomy" id="108018"/>
    <lineage>
        <taxon>Eukaryota</taxon>
        <taxon>Fungi</taxon>
        <taxon>Dikarya</taxon>
        <taxon>Ascomycota</taxon>
        <taxon>Pezizomycotina</taxon>
        <taxon>Leotiomycetes</taxon>
        <taxon>Helotiales</taxon>
        <taxon>Ploettnerulaceae</taxon>
        <taxon>Cadophora</taxon>
    </lineage>
</organism>
<feature type="compositionally biased region" description="Polar residues" evidence="4">
    <location>
        <begin position="137"/>
        <end position="146"/>
    </location>
</feature>
<feature type="coiled-coil region" evidence="3">
    <location>
        <begin position="484"/>
        <end position="511"/>
    </location>
</feature>
<dbReference type="GO" id="GO:0008017">
    <property type="term" value="F:microtubule binding"/>
    <property type="evidence" value="ECO:0007669"/>
    <property type="project" value="InterPro"/>
</dbReference>
<keyword evidence="7" id="KW-1185">Reference proteome</keyword>
<feature type="compositionally biased region" description="Basic and acidic residues" evidence="4">
    <location>
        <begin position="226"/>
        <end position="245"/>
    </location>
</feature>
<evidence type="ECO:0000259" key="5">
    <source>
        <dbReference type="Pfam" id="PF06657"/>
    </source>
</evidence>
<feature type="compositionally biased region" description="Basic and acidic residues" evidence="4">
    <location>
        <begin position="208"/>
        <end position="217"/>
    </location>
</feature>
<evidence type="ECO:0000256" key="1">
    <source>
        <dbReference type="ARBA" id="ARBA00004496"/>
    </source>
</evidence>
<gene>
    <name evidence="6" type="ORF">IFR04_009710</name>
</gene>
<comment type="subcellular location">
    <subcellularLocation>
        <location evidence="1">Cytoplasm</location>
    </subcellularLocation>
</comment>
<dbReference type="EMBL" id="JAFJYH010000163">
    <property type="protein sequence ID" value="KAG4417141.1"/>
    <property type="molecule type" value="Genomic_DNA"/>
</dbReference>
<keyword evidence="2" id="KW-0963">Cytoplasm</keyword>
<proteinExistence type="predicted"/>
<dbReference type="Pfam" id="PF06657">
    <property type="entry name" value="Cep57_MT_bd"/>
    <property type="match status" value="1"/>
</dbReference>
<feature type="domain" description="Cep57 centrosome microtubule-binding" evidence="5">
    <location>
        <begin position="568"/>
        <end position="644"/>
    </location>
</feature>
<evidence type="ECO:0000313" key="7">
    <source>
        <dbReference type="Proteomes" id="UP000664132"/>
    </source>
</evidence>
<protein>
    <recommendedName>
        <fullName evidence="5">Cep57 centrosome microtubule-binding domain-containing protein</fullName>
    </recommendedName>
</protein>
<feature type="region of interest" description="Disordered" evidence="4">
    <location>
        <begin position="26"/>
        <end position="100"/>
    </location>
</feature>
<evidence type="ECO:0000256" key="4">
    <source>
        <dbReference type="SAM" id="MobiDB-lite"/>
    </source>
</evidence>
<dbReference type="Proteomes" id="UP000664132">
    <property type="component" value="Unassembled WGS sequence"/>
</dbReference>
<evidence type="ECO:0000313" key="6">
    <source>
        <dbReference type="EMBL" id="KAG4417141.1"/>
    </source>
</evidence>
<accession>A0A8H7TE14</accession>
<evidence type="ECO:0000256" key="3">
    <source>
        <dbReference type="SAM" id="Coils"/>
    </source>
</evidence>
<feature type="coiled-coil region" evidence="3">
    <location>
        <begin position="369"/>
        <end position="452"/>
    </location>
</feature>
<feature type="compositionally biased region" description="Polar residues" evidence="4">
    <location>
        <begin position="284"/>
        <end position="313"/>
    </location>
</feature>
<keyword evidence="3" id="KW-0175">Coiled coil</keyword>
<comment type="caution">
    <text evidence="6">The sequence shown here is derived from an EMBL/GenBank/DDBJ whole genome shotgun (WGS) entry which is preliminary data.</text>
</comment>
<sequence>MSTSDARQRRSRLIAEMSRNIKLNEISINSSIASKRNHDRSYASSTGSNHGTVSSSSSGTGSSRHGTISGDSTRSTDFDPERDEALMSTQRMDFDISQKLPQIRDTARKYGRWAPRRTDDFKINTSAIGRAFPDFTQGDTEMSLSIEQPRPHHATKQSLDDSPLASITNGTRLRGSPRKPRPQSPILEALGRKENKETSASKPTSEPVIRKENKEVGLSKPSMEPVSRKEDKENIAPQKPYRDPYDSVDNDTFSTLPKPSPLKYQAQVDDEFTESSFGEGPSLTKPNTSQPLAAKVSSSIAPPTSQTKAAAARTGQSFVIPSMLTEEVPTATITKPIVQNGKVVTRRSRQRPVNHFEGERQEENIYQMLDLLKEKVADLEKINQSTQQTIAGLQRDNDQLATEKKEAGARTAQLLSENREAEARYAQLLAEKNELKASSKDTQNAIKELQHKVADFDLVKGIRSQGERIIAGLQQKVAEHERINTQAQRFIKEIQEDNDQLVRENELLHSAKSEAQHTITSLRSEVSQRDTFYTEKVTNLEKIVGGLKEKVAHDPTKVSQRVGLDPDATVRPSMPPKDALMEIIESCEADLLHLKGKWSKASRIYEAHDPSLGKRKRESTKLDLDNLGRAIEEKSNLIYQLYDVLEGLDD</sequence>
<dbReference type="GO" id="GO:0005737">
    <property type="term" value="C:cytoplasm"/>
    <property type="evidence" value="ECO:0007669"/>
    <property type="project" value="UniProtKB-SubCell"/>
</dbReference>
<dbReference type="OrthoDB" id="76453at2759"/>
<evidence type="ECO:0000256" key="2">
    <source>
        <dbReference type="ARBA" id="ARBA00022490"/>
    </source>
</evidence>
<feature type="compositionally biased region" description="Basic and acidic residues" evidence="4">
    <location>
        <begin position="190"/>
        <end position="199"/>
    </location>
</feature>
<feature type="region of interest" description="Disordered" evidence="4">
    <location>
        <begin position="132"/>
        <end position="313"/>
    </location>
</feature>
<reference evidence="6" key="1">
    <citation type="submission" date="2021-02" db="EMBL/GenBank/DDBJ databases">
        <title>Genome sequence Cadophora malorum strain M34.</title>
        <authorList>
            <person name="Stefanovic E."/>
            <person name="Vu D."/>
            <person name="Scully C."/>
            <person name="Dijksterhuis J."/>
            <person name="Roader J."/>
            <person name="Houbraken J."/>
        </authorList>
    </citation>
    <scope>NUCLEOTIDE SEQUENCE</scope>
    <source>
        <strain evidence="6">M34</strain>
    </source>
</reference>
<dbReference type="AlphaFoldDB" id="A0A8H7TE14"/>
<feature type="compositionally biased region" description="Basic and acidic residues" evidence="4">
    <location>
        <begin position="74"/>
        <end position="85"/>
    </location>
</feature>
<name>A0A8H7TE14_9HELO</name>